<accession>A0ABX2EQB6</accession>
<keyword evidence="1 2" id="KW-0597">Phosphoprotein</keyword>
<gene>
    <name evidence="4" type="ORF">HLB44_27080</name>
</gene>
<dbReference type="SUPFAM" id="SSF52172">
    <property type="entry name" value="CheY-like"/>
    <property type="match status" value="1"/>
</dbReference>
<feature type="domain" description="Response regulatory" evidence="3">
    <location>
        <begin position="25"/>
        <end position="142"/>
    </location>
</feature>
<dbReference type="PROSITE" id="PS50110">
    <property type="entry name" value="RESPONSE_REGULATORY"/>
    <property type="match status" value="1"/>
</dbReference>
<feature type="modified residue" description="4-aspartylphosphate" evidence="2">
    <location>
        <position position="75"/>
    </location>
</feature>
<dbReference type="Pfam" id="PF00072">
    <property type="entry name" value="Response_reg"/>
    <property type="match status" value="1"/>
</dbReference>
<proteinExistence type="predicted"/>
<dbReference type="Gene3D" id="3.40.50.2300">
    <property type="match status" value="1"/>
</dbReference>
<dbReference type="SMART" id="SM00448">
    <property type="entry name" value="REC"/>
    <property type="match status" value="1"/>
</dbReference>
<organism evidence="4 5">
    <name type="scientific">Pseudaquabacterium terrae</name>
    <dbReference type="NCBI Taxonomy" id="2732868"/>
    <lineage>
        <taxon>Bacteria</taxon>
        <taxon>Pseudomonadati</taxon>
        <taxon>Pseudomonadota</taxon>
        <taxon>Betaproteobacteria</taxon>
        <taxon>Burkholderiales</taxon>
        <taxon>Sphaerotilaceae</taxon>
        <taxon>Pseudaquabacterium</taxon>
    </lineage>
</organism>
<dbReference type="Proteomes" id="UP000737171">
    <property type="component" value="Unassembled WGS sequence"/>
</dbReference>
<comment type="caution">
    <text evidence="4">The sequence shown here is derived from an EMBL/GenBank/DDBJ whole genome shotgun (WGS) entry which is preliminary data.</text>
</comment>
<evidence type="ECO:0000259" key="3">
    <source>
        <dbReference type="PROSITE" id="PS50110"/>
    </source>
</evidence>
<sequence>MDRVPSATRPWVSALTPPVTTGFGSVLIVDDNPINLLLLEEFFRLRGRESVRSACTVREALALAREEPPLAILLDLHLPDGSGLDLLAWLRADPRLRHVPVAVVSASHDEAAHQAALALGARAWWPKPLDLPALDERLEELY</sequence>
<dbReference type="RefSeq" id="WP_173130264.1">
    <property type="nucleotide sequence ID" value="NZ_JABRWJ010000009.1"/>
</dbReference>
<name>A0ABX2EQB6_9BURK</name>
<evidence type="ECO:0000313" key="5">
    <source>
        <dbReference type="Proteomes" id="UP000737171"/>
    </source>
</evidence>
<reference evidence="4 5" key="1">
    <citation type="submission" date="2020-05" db="EMBL/GenBank/DDBJ databases">
        <title>Aquincola sp. isolate from soil.</title>
        <authorList>
            <person name="Han J."/>
            <person name="Kim D.-U."/>
        </authorList>
    </citation>
    <scope>NUCLEOTIDE SEQUENCE [LARGE SCALE GENOMIC DNA]</scope>
    <source>
        <strain evidence="4 5">S2</strain>
    </source>
</reference>
<dbReference type="PANTHER" id="PTHR44591:SF3">
    <property type="entry name" value="RESPONSE REGULATORY DOMAIN-CONTAINING PROTEIN"/>
    <property type="match status" value="1"/>
</dbReference>
<evidence type="ECO:0000256" key="2">
    <source>
        <dbReference type="PROSITE-ProRule" id="PRU00169"/>
    </source>
</evidence>
<evidence type="ECO:0000313" key="4">
    <source>
        <dbReference type="EMBL" id="NRF70674.1"/>
    </source>
</evidence>
<dbReference type="InterPro" id="IPR001789">
    <property type="entry name" value="Sig_transdc_resp-reg_receiver"/>
</dbReference>
<dbReference type="InterPro" id="IPR011006">
    <property type="entry name" value="CheY-like_superfamily"/>
</dbReference>
<dbReference type="InterPro" id="IPR050595">
    <property type="entry name" value="Bact_response_regulator"/>
</dbReference>
<dbReference type="EMBL" id="JABRWJ010000009">
    <property type="protein sequence ID" value="NRF70674.1"/>
    <property type="molecule type" value="Genomic_DNA"/>
</dbReference>
<protein>
    <submittedName>
        <fullName evidence="4">Response regulator</fullName>
    </submittedName>
</protein>
<evidence type="ECO:0000256" key="1">
    <source>
        <dbReference type="ARBA" id="ARBA00022553"/>
    </source>
</evidence>
<dbReference type="PANTHER" id="PTHR44591">
    <property type="entry name" value="STRESS RESPONSE REGULATOR PROTEIN 1"/>
    <property type="match status" value="1"/>
</dbReference>
<keyword evidence="5" id="KW-1185">Reference proteome</keyword>